<feature type="signal peptide" evidence="1">
    <location>
        <begin position="1"/>
        <end position="19"/>
    </location>
</feature>
<organism evidence="2 3">
    <name type="scientific">Candidatus Onthomorpha intestinigallinarum</name>
    <dbReference type="NCBI Taxonomy" id="2840880"/>
    <lineage>
        <taxon>Bacteria</taxon>
        <taxon>Pseudomonadati</taxon>
        <taxon>Bacteroidota</taxon>
        <taxon>Bacteroidia</taxon>
        <taxon>Bacteroidales</taxon>
        <taxon>Candidatus Onthomorpha</taxon>
    </lineage>
</organism>
<evidence type="ECO:0000313" key="3">
    <source>
        <dbReference type="Proteomes" id="UP000824267"/>
    </source>
</evidence>
<dbReference type="AlphaFoldDB" id="A0A9D1RHT9"/>
<name>A0A9D1RHT9_9BACT</name>
<feature type="chain" id="PRO_5039481417" evidence="1">
    <location>
        <begin position="20"/>
        <end position="336"/>
    </location>
</feature>
<protein>
    <submittedName>
        <fullName evidence="2">Uncharacterized protein</fullName>
    </submittedName>
</protein>
<reference evidence="2" key="1">
    <citation type="journal article" date="2021" name="PeerJ">
        <title>Extensive microbial diversity within the chicken gut microbiome revealed by metagenomics and culture.</title>
        <authorList>
            <person name="Gilroy R."/>
            <person name="Ravi A."/>
            <person name="Getino M."/>
            <person name="Pursley I."/>
            <person name="Horton D.L."/>
            <person name="Alikhan N.F."/>
            <person name="Baker D."/>
            <person name="Gharbi K."/>
            <person name="Hall N."/>
            <person name="Watson M."/>
            <person name="Adriaenssens E.M."/>
            <person name="Foster-Nyarko E."/>
            <person name="Jarju S."/>
            <person name="Secka A."/>
            <person name="Antonio M."/>
            <person name="Oren A."/>
            <person name="Chaudhuri R.R."/>
            <person name="La Ragione R."/>
            <person name="Hildebrand F."/>
            <person name="Pallen M.J."/>
        </authorList>
    </citation>
    <scope>NUCLEOTIDE SEQUENCE</scope>
    <source>
        <strain evidence="2">Gambia16-930</strain>
    </source>
</reference>
<gene>
    <name evidence="2" type="ORF">IAC47_05415</name>
</gene>
<reference evidence="2" key="2">
    <citation type="submission" date="2021-04" db="EMBL/GenBank/DDBJ databases">
        <authorList>
            <person name="Gilroy R."/>
        </authorList>
    </citation>
    <scope>NUCLEOTIDE SEQUENCE</scope>
    <source>
        <strain evidence="2">Gambia16-930</strain>
    </source>
</reference>
<accession>A0A9D1RHT9</accession>
<dbReference type="EMBL" id="DXGG01000171">
    <property type="protein sequence ID" value="HIW87695.1"/>
    <property type="molecule type" value="Genomic_DNA"/>
</dbReference>
<comment type="caution">
    <text evidence="2">The sequence shown here is derived from an EMBL/GenBank/DDBJ whole genome shotgun (WGS) entry which is preliminary data.</text>
</comment>
<keyword evidence="1" id="KW-0732">Signal</keyword>
<evidence type="ECO:0000256" key="1">
    <source>
        <dbReference type="SAM" id="SignalP"/>
    </source>
</evidence>
<sequence length="336" mass="37877">MKKIILLFLATAMTFTLFGQSQQEKKEVKKEKTSKFGKFIRKVGESATGINMSNETYVKAPANMNKILKFTPQSCCGTLESGEVVFNLSLGLLDDFRTLTLGKRLGGGRFKVECYDVNGNKYNGQIIGHYKTTDLLSSVPLNITMVFQKLPTNLKQIEVIQISDYYLRTNDELVTSGNTHESIQIRNINIDWKSGKNTNNSYIVLDYELGKLLNIENIKCTARKGDNFATLSFNVVPSDNIRNIELATNAGGRSTGGLTAYDESNNKFKGSYNKENPGEMNEGIKYKLSFSIDNITENARLFSIVQLGYYVNWENGIFRADNTRPLFIHDLPVEWE</sequence>
<evidence type="ECO:0000313" key="2">
    <source>
        <dbReference type="EMBL" id="HIW87695.1"/>
    </source>
</evidence>
<dbReference type="Proteomes" id="UP000824267">
    <property type="component" value="Unassembled WGS sequence"/>
</dbReference>
<proteinExistence type="predicted"/>